<dbReference type="Proteomes" id="UP001301731">
    <property type="component" value="Chromosome"/>
</dbReference>
<name>A0ABZ0LLP8_9ACTN</name>
<keyword evidence="2" id="KW-1185">Reference proteome</keyword>
<evidence type="ECO:0000313" key="2">
    <source>
        <dbReference type="Proteomes" id="UP001301731"/>
    </source>
</evidence>
<accession>A0ABZ0LLP8</accession>
<proteinExistence type="predicted"/>
<gene>
    <name evidence="1" type="ORF">R2D22_03070</name>
</gene>
<evidence type="ECO:0000313" key="1">
    <source>
        <dbReference type="EMBL" id="WOX20418.1"/>
    </source>
</evidence>
<reference evidence="1 2" key="1">
    <citation type="submission" date="2023-10" db="EMBL/GenBank/DDBJ databases">
        <title>The genome sequence of Streptomyces sp. HUAS YS2.</title>
        <authorList>
            <person name="Mo P."/>
        </authorList>
    </citation>
    <scope>NUCLEOTIDE SEQUENCE [LARGE SCALE GENOMIC DNA]</scope>
    <source>
        <strain evidence="1 2">HUAS YS2</strain>
    </source>
</reference>
<dbReference type="RefSeq" id="WP_318101017.1">
    <property type="nucleotide sequence ID" value="NZ_CP137573.1"/>
</dbReference>
<dbReference type="EMBL" id="CP137573">
    <property type="protein sequence ID" value="WOX20418.1"/>
    <property type="molecule type" value="Genomic_DNA"/>
</dbReference>
<evidence type="ECO:0008006" key="3">
    <source>
        <dbReference type="Google" id="ProtNLM"/>
    </source>
</evidence>
<organism evidence="1 2">
    <name type="scientific">Streptomyces solicathayae</name>
    <dbReference type="NCBI Taxonomy" id="3081768"/>
    <lineage>
        <taxon>Bacteria</taxon>
        <taxon>Bacillati</taxon>
        <taxon>Actinomycetota</taxon>
        <taxon>Actinomycetes</taxon>
        <taxon>Kitasatosporales</taxon>
        <taxon>Streptomycetaceae</taxon>
        <taxon>Streptomyces</taxon>
    </lineage>
</organism>
<sequence>MLVLLLCGCGAPAAREDGAVEAGRAFEAALASGDYAAACRLLAPESRGQLEQDEKRPCGQALRAQGLPDGGDVRDVDVYGRQALLRLVGETLFLSQFDEGWKVTAAGCVEQPRDTPYQCAVKGA</sequence>
<protein>
    <recommendedName>
        <fullName evidence="3">Lipoprotein</fullName>
    </recommendedName>
</protein>